<dbReference type="HOGENOM" id="CLU_005126_7_1_2"/>
<evidence type="ECO:0000256" key="9">
    <source>
        <dbReference type="ARBA" id="ARBA00023201"/>
    </source>
</evidence>
<keyword evidence="9" id="KW-0739">Sodium transport</keyword>
<keyword evidence="3" id="KW-0050">Antiport</keyword>
<dbReference type="Pfam" id="PF00999">
    <property type="entry name" value="Na_H_Exchanger"/>
    <property type="match status" value="1"/>
</dbReference>
<dbReference type="GO" id="GO:0006814">
    <property type="term" value="P:sodium ion transport"/>
    <property type="evidence" value="ECO:0007669"/>
    <property type="project" value="UniProtKB-KW"/>
</dbReference>
<evidence type="ECO:0000256" key="4">
    <source>
        <dbReference type="ARBA" id="ARBA00022692"/>
    </source>
</evidence>
<feature type="transmembrane region" description="Helical" evidence="10">
    <location>
        <begin position="161"/>
        <end position="182"/>
    </location>
</feature>
<feature type="transmembrane region" description="Helical" evidence="10">
    <location>
        <begin position="374"/>
        <end position="393"/>
    </location>
</feature>
<dbReference type="GO" id="GO:0016020">
    <property type="term" value="C:membrane"/>
    <property type="evidence" value="ECO:0007669"/>
    <property type="project" value="UniProtKB-SubCell"/>
</dbReference>
<evidence type="ECO:0000256" key="1">
    <source>
        <dbReference type="ARBA" id="ARBA00004141"/>
    </source>
</evidence>
<feature type="transmembrane region" description="Helical" evidence="10">
    <location>
        <begin position="343"/>
        <end position="362"/>
    </location>
</feature>
<dbReference type="GO" id="GO:0015297">
    <property type="term" value="F:antiporter activity"/>
    <property type="evidence" value="ECO:0007669"/>
    <property type="project" value="UniProtKB-KW"/>
</dbReference>
<evidence type="ECO:0000256" key="10">
    <source>
        <dbReference type="SAM" id="Phobius"/>
    </source>
</evidence>
<evidence type="ECO:0000256" key="8">
    <source>
        <dbReference type="ARBA" id="ARBA00023136"/>
    </source>
</evidence>
<dbReference type="Proteomes" id="UP000009227">
    <property type="component" value="Chromosome"/>
</dbReference>
<keyword evidence="8 10" id="KW-0472">Membrane</keyword>
<feature type="transmembrane region" description="Helical" evidence="10">
    <location>
        <begin position="313"/>
        <end position="336"/>
    </location>
</feature>
<accession>F6BE03</accession>
<keyword evidence="6" id="KW-0915">Sodium</keyword>
<dbReference type="PANTHER" id="PTHR43562">
    <property type="entry name" value="NAPA-TYPE SODIUM/HYDROGEN ANTIPORTER"/>
    <property type="match status" value="1"/>
</dbReference>
<keyword evidence="5 10" id="KW-1133">Transmembrane helix</keyword>
<organism evidence="13">
    <name type="scientific">Methanotorris igneus (strain DSM 5666 / JCM 11834 / Kol 5)</name>
    <dbReference type="NCBI Taxonomy" id="880724"/>
    <lineage>
        <taxon>Archaea</taxon>
        <taxon>Methanobacteriati</taxon>
        <taxon>Methanobacteriota</taxon>
        <taxon>Methanomada group</taxon>
        <taxon>Methanococci</taxon>
        <taxon>Methanococcales</taxon>
        <taxon>Methanocaldococcaceae</taxon>
        <taxon>Methanotorris</taxon>
    </lineage>
</organism>
<evidence type="ECO:0000259" key="11">
    <source>
        <dbReference type="Pfam" id="PF00999"/>
    </source>
</evidence>
<evidence type="ECO:0000313" key="13">
    <source>
        <dbReference type="Proteomes" id="UP000009227"/>
    </source>
</evidence>
<feature type="transmembrane region" description="Helical" evidence="10">
    <location>
        <begin position="227"/>
        <end position="244"/>
    </location>
</feature>
<keyword evidence="13" id="KW-1185">Reference proteome</keyword>
<dbReference type="GeneID" id="10644036"/>
<proteinExistence type="predicted"/>
<evidence type="ECO:0000256" key="6">
    <source>
        <dbReference type="ARBA" id="ARBA00023053"/>
    </source>
</evidence>
<dbReference type="InterPro" id="IPR038770">
    <property type="entry name" value="Na+/solute_symporter_sf"/>
</dbReference>
<reference evidence="12 13" key="1">
    <citation type="submission" date="2011-05" db="EMBL/GenBank/DDBJ databases">
        <title>Complete sequence of Methanotorris igneus Kol 5.</title>
        <authorList>
            <consortium name="US DOE Joint Genome Institute"/>
            <person name="Lucas S."/>
            <person name="Han J."/>
            <person name="Lapidus A."/>
            <person name="Cheng J.-F."/>
            <person name="Goodwin L."/>
            <person name="Pitluck S."/>
            <person name="Peters L."/>
            <person name="Mikhailova N."/>
            <person name="Chertkov O."/>
            <person name="Han C."/>
            <person name="Tapia R."/>
            <person name="Land M."/>
            <person name="Hauser L."/>
            <person name="Kyrpides N."/>
            <person name="Ivanova N."/>
            <person name="Pagani I."/>
            <person name="Sieprawska-Lupa M."/>
            <person name="Whitman W."/>
            <person name="Woyke T."/>
        </authorList>
    </citation>
    <scope>NUCLEOTIDE SEQUENCE [LARGE SCALE GENOMIC DNA]</scope>
    <source>
        <strain evidence="13">DSM 5666 / JCM 11834 / Kol 5</strain>
    </source>
</reference>
<dbReference type="PANTHER" id="PTHR43562:SF3">
    <property type="entry name" value="SODIUM ION_PROTON EXCHANGER (EUROFUNG)"/>
    <property type="match status" value="1"/>
</dbReference>
<dbReference type="KEGG" id="mig:Metig_1176"/>
<evidence type="ECO:0000256" key="3">
    <source>
        <dbReference type="ARBA" id="ARBA00022449"/>
    </source>
</evidence>
<evidence type="ECO:0000256" key="7">
    <source>
        <dbReference type="ARBA" id="ARBA00023065"/>
    </source>
</evidence>
<dbReference type="InterPro" id="IPR006153">
    <property type="entry name" value="Cation/H_exchanger_TM"/>
</dbReference>
<feature type="transmembrane region" description="Helical" evidence="10">
    <location>
        <begin position="45"/>
        <end position="64"/>
    </location>
</feature>
<dbReference type="Gene3D" id="1.20.1530.20">
    <property type="match status" value="1"/>
</dbReference>
<gene>
    <name evidence="12" type="ordered locus">Metig_1176</name>
</gene>
<dbReference type="EMBL" id="CP002737">
    <property type="protein sequence ID" value="AEF96714.1"/>
    <property type="molecule type" value="Genomic_DNA"/>
</dbReference>
<comment type="subcellular location">
    <subcellularLocation>
        <location evidence="1">Membrane</location>
        <topology evidence="1">Multi-pass membrane protein</topology>
    </subcellularLocation>
</comment>
<evidence type="ECO:0000256" key="2">
    <source>
        <dbReference type="ARBA" id="ARBA00022448"/>
    </source>
</evidence>
<feature type="transmembrane region" description="Helical" evidence="10">
    <location>
        <begin position="194"/>
        <end position="215"/>
    </location>
</feature>
<name>F6BE03_METIK</name>
<feature type="transmembrane region" description="Helical" evidence="10">
    <location>
        <begin position="131"/>
        <end position="149"/>
    </location>
</feature>
<feature type="transmembrane region" description="Helical" evidence="10">
    <location>
        <begin position="20"/>
        <end position="38"/>
    </location>
</feature>
<evidence type="ECO:0000256" key="5">
    <source>
        <dbReference type="ARBA" id="ARBA00022989"/>
    </source>
</evidence>
<feature type="transmembrane region" description="Helical" evidence="10">
    <location>
        <begin position="70"/>
        <end position="89"/>
    </location>
</feature>
<feature type="domain" description="Cation/H+ exchanger transmembrane" evidence="11">
    <location>
        <begin position="28"/>
        <end position="398"/>
    </location>
</feature>
<evidence type="ECO:0000313" key="12">
    <source>
        <dbReference type="EMBL" id="AEF96714.1"/>
    </source>
</evidence>
<keyword evidence="7" id="KW-0406">Ion transport</keyword>
<protein>
    <submittedName>
        <fullName evidence="12">Sodium/hydrogen exchanger</fullName>
    </submittedName>
</protein>
<keyword evidence="4 10" id="KW-0812">Transmembrane</keyword>
<keyword evidence="2" id="KW-0813">Transport</keyword>
<feature type="transmembrane region" description="Helical" evidence="10">
    <location>
        <begin position="280"/>
        <end position="298"/>
    </location>
</feature>
<sequence length="408" mass="44595">MSKYMQKTVYTMVHGEIVDEYLLFFIIIATVFIVPNLLRKFNVPAITSIMLAGILIGPHGLNILQVDGTLKIFSSFGAIFLMFLAGLEVDNETLREEFKNSMVVSLFSLLIPGVGGYLVGQYLGLGFAGSLLYSVIFASHSVGIVYALMDELKMVKTKLGTMMLSATILIDLITLILLSIVIKLSETNAITSDIWMFLIYAGLYIGGLLLTIPYLSKIIFKNLEKLHIQRIHFVLFIILISILIGEHLGLHPIVGAFITGVAVSEALTKEEYDELLNKNLNAIGYGFFIPIFFLVLGMETNVGVIFNLNNLELVLITIVSAVLLKLTSGLISLRILGYDKLKSFVGSLLTVPKISASLVAASVGRELGIISDDVFVAIVALSIVTAMITPIGVKSIVVKHLDRFLGDD</sequence>
<dbReference type="RefSeq" id="WP_013799314.1">
    <property type="nucleotide sequence ID" value="NC_015562.1"/>
</dbReference>
<dbReference type="AlphaFoldDB" id="F6BE03"/>
<dbReference type="GO" id="GO:1902600">
    <property type="term" value="P:proton transmembrane transport"/>
    <property type="evidence" value="ECO:0007669"/>
    <property type="project" value="InterPro"/>
</dbReference>
<dbReference type="STRING" id="880724.Metig_1176"/>
<feature type="transmembrane region" description="Helical" evidence="10">
    <location>
        <begin position="101"/>
        <end position="119"/>
    </location>
</feature>